<evidence type="ECO:0000256" key="5">
    <source>
        <dbReference type="ARBA" id="ARBA00022984"/>
    </source>
</evidence>
<dbReference type="InterPro" id="IPR001967">
    <property type="entry name" value="Peptidase_S11_N"/>
</dbReference>
<proteinExistence type="inferred from homology"/>
<keyword evidence="12" id="KW-1185">Reference proteome</keyword>
<keyword evidence="4" id="KW-0133">Cell shape</keyword>
<keyword evidence="3 11" id="KW-0378">Hydrolase</keyword>
<keyword evidence="11" id="KW-0121">Carboxypeptidase</keyword>
<dbReference type="Gene3D" id="3.40.710.10">
    <property type="entry name" value="DD-peptidase/beta-lactamase superfamily"/>
    <property type="match status" value="1"/>
</dbReference>
<evidence type="ECO:0000259" key="10">
    <source>
        <dbReference type="Pfam" id="PF00768"/>
    </source>
</evidence>
<feature type="region of interest" description="Disordered" evidence="8">
    <location>
        <begin position="411"/>
        <end position="517"/>
    </location>
</feature>
<name>A0ABV2L5J7_9HYPH</name>
<accession>A0ABV2L5J7</accession>
<dbReference type="InterPro" id="IPR012338">
    <property type="entry name" value="Beta-lactam/transpept-like"/>
</dbReference>
<evidence type="ECO:0000256" key="2">
    <source>
        <dbReference type="ARBA" id="ARBA00022729"/>
    </source>
</evidence>
<evidence type="ECO:0000256" key="9">
    <source>
        <dbReference type="SAM" id="SignalP"/>
    </source>
</evidence>
<keyword evidence="5" id="KW-0573">Peptidoglycan synthesis</keyword>
<feature type="signal peptide" evidence="9">
    <location>
        <begin position="1"/>
        <end position="27"/>
    </location>
</feature>
<evidence type="ECO:0000313" key="12">
    <source>
        <dbReference type="Proteomes" id="UP001549145"/>
    </source>
</evidence>
<dbReference type="PANTHER" id="PTHR21581">
    <property type="entry name" value="D-ALANYL-D-ALANINE CARBOXYPEPTIDASE"/>
    <property type="match status" value="1"/>
</dbReference>
<evidence type="ECO:0000256" key="3">
    <source>
        <dbReference type="ARBA" id="ARBA00022801"/>
    </source>
</evidence>
<evidence type="ECO:0000256" key="6">
    <source>
        <dbReference type="ARBA" id="ARBA00023316"/>
    </source>
</evidence>
<evidence type="ECO:0000256" key="8">
    <source>
        <dbReference type="SAM" id="MobiDB-lite"/>
    </source>
</evidence>
<dbReference type="SUPFAM" id="SSF56601">
    <property type="entry name" value="beta-lactamase/transpeptidase-like"/>
    <property type="match status" value="1"/>
</dbReference>
<evidence type="ECO:0000256" key="7">
    <source>
        <dbReference type="RuleBase" id="RU004016"/>
    </source>
</evidence>
<dbReference type="RefSeq" id="WP_238276380.1">
    <property type="nucleotide sequence ID" value="NZ_BPQL01000016.1"/>
</dbReference>
<dbReference type="EC" id="3.4.16.4" evidence="11"/>
<dbReference type="Proteomes" id="UP001549145">
    <property type="component" value="Unassembled WGS sequence"/>
</dbReference>
<dbReference type="GO" id="GO:0009002">
    <property type="term" value="F:serine-type D-Ala-D-Ala carboxypeptidase activity"/>
    <property type="evidence" value="ECO:0007669"/>
    <property type="project" value="UniProtKB-EC"/>
</dbReference>
<reference evidence="11 12" key="1">
    <citation type="submission" date="2024-06" db="EMBL/GenBank/DDBJ databases">
        <title>Genomic Encyclopedia of Type Strains, Phase IV (KMG-IV): sequencing the most valuable type-strain genomes for metagenomic binning, comparative biology and taxonomic classification.</title>
        <authorList>
            <person name="Goeker M."/>
        </authorList>
    </citation>
    <scope>NUCLEOTIDE SEQUENCE [LARGE SCALE GENOMIC DNA]</scope>
    <source>
        <strain evidence="11 12">DSM 21331</strain>
    </source>
</reference>
<feature type="domain" description="Peptidase S11 D-alanyl-D-alanine carboxypeptidase A N-terminal" evidence="10">
    <location>
        <begin position="32"/>
        <end position="248"/>
    </location>
</feature>
<feature type="compositionally biased region" description="Low complexity" evidence="8">
    <location>
        <begin position="411"/>
        <end position="427"/>
    </location>
</feature>
<comment type="similarity">
    <text evidence="1 7">Belongs to the peptidase S11 family.</text>
</comment>
<protein>
    <submittedName>
        <fullName evidence="11">D-alanyl-D-alanine carboxypeptidase</fullName>
        <ecNumber evidence="11">3.4.16.4</ecNumber>
    </submittedName>
</protein>
<keyword evidence="11" id="KW-0645">Protease</keyword>
<feature type="compositionally biased region" description="Low complexity" evidence="8">
    <location>
        <begin position="490"/>
        <end position="506"/>
    </location>
</feature>
<dbReference type="PANTHER" id="PTHR21581:SF6">
    <property type="entry name" value="TRAFFICKING PROTEIN PARTICLE COMPLEX SUBUNIT 12"/>
    <property type="match status" value="1"/>
</dbReference>
<gene>
    <name evidence="11" type="ORF">ABID43_002636</name>
</gene>
<sequence length="517" mass="53434">MSNGLLRRLAAGLAMAASVLAAAPAGAVTSPILVVEVDSGKVIYGQAATDPWFPASITKLMTTYVALDLVRQGRLSLDSLITISAAAAAEPPSKMGFRPGTKLTLDNALKIIMVKSANDVAWAIGENLGGSIEGFAQMMNETAQRIGMRESRWTNPNGLPDARQWTTARDMAILGRALIRDFPESRALFSISAIQFGRSVMANHNGLLGRYAGADGMKTGFICSGGFNVVASATRNGRRIITVVMGQPSARERDLKASDLFDYGFSQSAGWTAQTLDALPTSNLGEPPDLRPYICDKRKALPVDEGQGAITASAGAAGASADNANAQLMAAAAPPSAALAFATMNSAALRNRALPPRAPLQPILVWIGRDPAEGAIALNEQEEAEKAEKAAKLAEARKAKLEAIAAKREATQAARQAKGPAAGAAKAAKPEAKKALARGKGGVPATASAFAPAESTPVMEGAPKLKVDTVRKPAAKAAVKPQAKPEAKAKPAAKASSAKPATAGKSTRSASKAQADD</sequence>
<feature type="compositionally biased region" description="Polar residues" evidence="8">
    <location>
        <begin position="507"/>
        <end position="517"/>
    </location>
</feature>
<comment type="caution">
    <text evidence="11">The sequence shown here is derived from an EMBL/GenBank/DDBJ whole genome shotgun (WGS) entry which is preliminary data.</text>
</comment>
<keyword evidence="6" id="KW-0961">Cell wall biogenesis/degradation</keyword>
<evidence type="ECO:0000256" key="1">
    <source>
        <dbReference type="ARBA" id="ARBA00007164"/>
    </source>
</evidence>
<dbReference type="PRINTS" id="PR00725">
    <property type="entry name" value="DADACBPTASE1"/>
</dbReference>
<organism evidence="11 12">
    <name type="scientific">Methylobacterium goesingense</name>
    <dbReference type="NCBI Taxonomy" id="243690"/>
    <lineage>
        <taxon>Bacteria</taxon>
        <taxon>Pseudomonadati</taxon>
        <taxon>Pseudomonadota</taxon>
        <taxon>Alphaproteobacteria</taxon>
        <taxon>Hyphomicrobiales</taxon>
        <taxon>Methylobacteriaceae</taxon>
        <taxon>Methylobacterium</taxon>
    </lineage>
</organism>
<dbReference type="InterPro" id="IPR018044">
    <property type="entry name" value="Peptidase_S11"/>
</dbReference>
<keyword evidence="2 9" id="KW-0732">Signal</keyword>
<dbReference type="EMBL" id="JBEPMM010000006">
    <property type="protein sequence ID" value="MET3693092.1"/>
    <property type="molecule type" value="Genomic_DNA"/>
</dbReference>
<evidence type="ECO:0000313" key="11">
    <source>
        <dbReference type="EMBL" id="MET3693092.1"/>
    </source>
</evidence>
<evidence type="ECO:0000256" key="4">
    <source>
        <dbReference type="ARBA" id="ARBA00022960"/>
    </source>
</evidence>
<feature type="chain" id="PRO_5046082552" evidence="9">
    <location>
        <begin position="28"/>
        <end position="517"/>
    </location>
</feature>
<dbReference type="Pfam" id="PF00768">
    <property type="entry name" value="Peptidase_S11"/>
    <property type="match status" value="1"/>
</dbReference>